<feature type="transmembrane region" description="Helical" evidence="1">
    <location>
        <begin position="142"/>
        <end position="160"/>
    </location>
</feature>
<accession>A0A1G9R2W0</accession>
<dbReference type="EMBL" id="FNGS01000005">
    <property type="protein sequence ID" value="SDM17197.1"/>
    <property type="molecule type" value="Genomic_DNA"/>
</dbReference>
<dbReference type="STRING" id="563176.SAMN04488090_2695"/>
<feature type="transmembrane region" description="Helical" evidence="1">
    <location>
        <begin position="6"/>
        <end position="24"/>
    </location>
</feature>
<proteinExistence type="predicted"/>
<evidence type="ECO:0000313" key="3">
    <source>
        <dbReference type="Proteomes" id="UP000198901"/>
    </source>
</evidence>
<dbReference type="Proteomes" id="UP000198901">
    <property type="component" value="Unassembled WGS sequence"/>
</dbReference>
<dbReference type="RefSeq" id="WP_093203016.1">
    <property type="nucleotide sequence ID" value="NZ_FNGS01000005.1"/>
</dbReference>
<feature type="transmembrane region" description="Helical" evidence="1">
    <location>
        <begin position="107"/>
        <end position="130"/>
    </location>
</feature>
<dbReference type="OrthoDB" id="934589at2"/>
<feature type="transmembrane region" description="Helical" evidence="1">
    <location>
        <begin position="189"/>
        <end position="214"/>
    </location>
</feature>
<sequence length="410" mass="46122">MSVILIKLLLALGCSGLIGLVLIRRRQAEAWLETRPAATVIGVTWFVLRLLPFVGIYLILGYQPVSDIQGYLIRWGSSALEGKLIYRDFECTYSPLYPYLIAVSLGMWYNMKAIALLMVVMELVALVLTFRFFRNIPHSRRLLLAVLYLMTPAGLIFTVIAGQEDIWLWLFAVGACLLYRQTGKTVVLALGIALGLLATKAVDVLYLLPFLFLVPKPFQLTAWLAGIGVVLLGTLYGLVGLEFMQPIREAETLRAPNLLSVVNPWVMNSIGRGTGTWNWIGLAATVGGGSWIALRVWDLPFEQAFSRMWVGVYGLMMVVQQSAYSNYLFLFLPPLLFAIVNWDSTRDIVLFLLFNILCVVHPSFWWRMGNPEYLTPGDIFASSLRMLDYTLQLSIVVLTFYWVGRAGRKA</sequence>
<gene>
    <name evidence="2" type="ORF">SAMN04488090_2695</name>
</gene>
<evidence type="ECO:0000313" key="2">
    <source>
        <dbReference type="EMBL" id="SDM17197.1"/>
    </source>
</evidence>
<feature type="transmembrane region" description="Helical" evidence="1">
    <location>
        <begin position="220"/>
        <end position="239"/>
    </location>
</feature>
<keyword evidence="1" id="KW-1133">Transmembrane helix</keyword>
<feature type="transmembrane region" description="Helical" evidence="1">
    <location>
        <begin position="36"/>
        <end position="60"/>
    </location>
</feature>
<keyword evidence="1" id="KW-0472">Membrane</keyword>
<feature type="transmembrane region" description="Helical" evidence="1">
    <location>
        <begin position="349"/>
        <end position="366"/>
    </location>
</feature>
<keyword evidence="3" id="KW-1185">Reference proteome</keyword>
<dbReference type="AlphaFoldDB" id="A0A1G9R2W0"/>
<name>A0A1G9R2W0_9BACT</name>
<protein>
    <recommendedName>
        <fullName evidence="4">DUF2029 domain-containing protein</fullName>
    </recommendedName>
</protein>
<evidence type="ECO:0000256" key="1">
    <source>
        <dbReference type="SAM" id="Phobius"/>
    </source>
</evidence>
<reference evidence="2 3" key="1">
    <citation type="submission" date="2016-10" db="EMBL/GenBank/DDBJ databases">
        <authorList>
            <person name="de Groot N.N."/>
        </authorList>
    </citation>
    <scope>NUCLEOTIDE SEQUENCE [LARGE SCALE GENOMIC DNA]</scope>
    <source>
        <strain evidence="2 3">DSM 21668</strain>
    </source>
</reference>
<feature type="transmembrane region" description="Helical" evidence="1">
    <location>
        <begin position="277"/>
        <end position="297"/>
    </location>
</feature>
<keyword evidence="1" id="KW-0812">Transmembrane</keyword>
<feature type="transmembrane region" description="Helical" evidence="1">
    <location>
        <begin position="386"/>
        <end position="404"/>
    </location>
</feature>
<feature type="transmembrane region" description="Helical" evidence="1">
    <location>
        <begin position="324"/>
        <end position="342"/>
    </location>
</feature>
<organism evidence="2 3">
    <name type="scientific">Siphonobacter aquaeclarae</name>
    <dbReference type="NCBI Taxonomy" id="563176"/>
    <lineage>
        <taxon>Bacteria</taxon>
        <taxon>Pseudomonadati</taxon>
        <taxon>Bacteroidota</taxon>
        <taxon>Cytophagia</taxon>
        <taxon>Cytophagales</taxon>
        <taxon>Cytophagaceae</taxon>
        <taxon>Siphonobacter</taxon>
    </lineage>
</organism>
<feature type="transmembrane region" description="Helical" evidence="1">
    <location>
        <begin position="166"/>
        <end position="182"/>
    </location>
</feature>
<evidence type="ECO:0008006" key="4">
    <source>
        <dbReference type="Google" id="ProtNLM"/>
    </source>
</evidence>